<dbReference type="Gene3D" id="1.20.1070.10">
    <property type="entry name" value="Rhodopsin 7-helix transmembrane proteins"/>
    <property type="match status" value="2"/>
</dbReference>
<dbReference type="InterPro" id="IPR000276">
    <property type="entry name" value="GPCR_Rhodpsn"/>
</dbReference>
<evidence type="ECO:0000256" key="6">
    <source>
        <dbReference type="SAM" id="Phobius"/>
    </source>
</evidence>
<dbReference type="PANTHER" id="PTHR22750">
    <property type="entry name" value="G-PROTEIN COUPLED RECEPTOR"/>
    <property type="match status" value="1"/>
</dbReference>
<feature type="transmembrane region" description="Helical" evidence="6">
    <location>
        <begin position="104"/>
        <end position="129"/>
    </location>
</feature>
<sequence length="531" mass="60066">MSTANYTEFTERKLTDSCTEDLAGDLRWHLTFLSVVNIFLAITAILGNTLILVSLHHESSLHPPSKLLLRCLATTDLSVGLISQPLSVAFWISIVVRNWTFCRLFSILTFMASYLLGSVSLLTLTVISVERLLALMLGLRYRQVVTCRRISVTLALIWIVSTVAAMISRWNALITTWYGYIGISLSLTTSTFSYSMIFWRLRQHQTRLHVQTNQTSTLDIARYKKAVSSALWLQLALIACYLPFQITDIIYDPDNVKTSVFLAAQITFILVYLNSTLNPILYCWKIGEVREAVNDILRKWFCHYAHIVMEIVHIKLNEMSGQNLTVSCSEGSLGNLHLQLTFLLVLNIFLAIVTILGNKLILVALHHESSLHPPSKLLLRGLATTDLCVGLISQPVCVAFWVSIVVKNWTICRYSKMLRFILGYLLGSVSLLTLTAISVDRLLFKVAIQTSCNLKANILDFSCHLGNFNFRCGNLTLERPYHNMVWLHWNITVFSYLIVFVLNHFLETPPTSNSTACTYKCGDKSTERHAI</sequence>
<dbReference type="GO" id="GO:0005886">
    <property type="term" value="C:plasma membrane"/>
    <property type="evidence" value="ECO:0007669"/>
    <property type="project" value="UniProtKB-SubCell"/>
</dbReference>
<dbReference type="SUPFAM" id="SSF81321">
    <property type="entry name" value="Family A G protein-coupled receptor-like"/>
    <property type="match status" value="2"/>
</dbReference>
<evidence type="ECO:0000259" key="7">
    <source>
        <dbReference type="PROSITE" id="PS50262"/>
    </source>
</evidence>
<evidence type="ECO:0000256" key="1">
    <source>
        <dbReference type="ARBA" id="ARBA00004651"/>
    </source>
</evidence>
<keyword evidence="4 6" id="KW-1133">Transmembrane helix</keyword>
<feature type="transmembrane region" description="Helical" evidence="6">
    <location>
        <begin position="226"/>
        <end position="244"/>
    </location>
</feature>
<dbReference type="GO" id="GO:0004930">
    <property type="term" value="F:G protein-coupled receptor activity"/>
    <property type="evidence" value="ECO:0007669"/>
    <property type="project" value="InterPro"/>
</dbReference>
<evidence type="ECO:0000256" key="4">
    <source>
        <dbReference type="ARBA" id="ARBA00022989"/>
    </source>
</evidence>
<dbReference type="CDD" id="cd00637">
    <property type="entry name" value="7tm_classA_rhodopsin-like"/>
    <property type="match status" value="2"/>
</dbReference>
<feature type="domain" description="G-protein coupled receptors family 1 profile" evidence="7">
    <location>
        <begin position="47"/>
        <end position="282"/>
    </location>
</feature>
<comment type="caution">
    <text evidence="8">The sequence shown here is derived from an EMBL/GenBank/DDBJ whole genome shotgun (WGS) entry which is preliminary data.</text>
</comment>
<dbReference type="InterPro" id="IPR017452">
    <property type="entry name" value="GPCR_Rhodpsn_7TM"/>
</dbReference>
<feature type="transmembrane region" description="Helical" evidence="6">
    <location>
        <begin position="177"/>
        <end position="199"/>
    </location>
</feature>
<evidence type="ECO:0000256" key="5">
    <source>
        <dbReference type="ARBA" id="ARBA00023136"/>
    </source>
</evidence>
<protein>
    <recommendedName>
        <fullName evidence="7">G-protein coupled receptors family 1 profile domain-containing protein</fullName>
    </recommendedName>
</protein>
<feature type="transmembrane region" description="Helical" evidence="6">
    <location>
        <begin position="32"/>
        <end position="55"/>
    </location>
</feature>
<feature type="transmembrane region" description="Helical" evidence="6">
    <location>
        <begin position="377"/>
        <end position="406"/>
    </location>
</feature>
<feature type="transmembrane region" description="Helical" evidence="6">
    <location>
        <begin position="342"/>
        <end position="365"/>
    </location>
</feature>
<gene>
    <name evidence="8" type="ORF">PMEA_00032191</name>
</gene>
<evidence type="ECO:0000313" key="8">
    <source>
        <dbReference type="EMBL" id="CAH3159923.1"/>
    </source>
</evidence>
<reference evidence="8 9" key="1">
    <citation type="submission" date="2022-05" db="EMBL/GenBank/DDBJ databases">
        <authorList>
            <consortium name="Genoscope - CEA"/>
            <person name="William W."/>
        </authorList>
    </citation>
    <scope>NUCLEOTIDE SEQUENCE [LARGE SCALE GENOMIC DNA]</scope>
</reference>
<keyword evidence="5 6" id="KW-0472">Membrane</keyword>
<keyword evidence="9" id="KW-1185">Reference proteome</keyword>
<dbReference type="Pfam" id="PF00001">
    <property type="entry name" value="7tm_1"/>
    <property type="match status" value="3"/>
</dbReference>
<keyword evidence="3 6" id="KW-0812">Transmembrane</keyword>
<dbReference type="Proteomes" id="UP001159428">
    <property type="component" value="Unassembled WGS sequence"/>
</dbReference>
<keyword evidence="2" id="KW-1003">Cell membrane</keyword>
<evidence type="ECO:0000313" key="9">
    <source>
        <dbReference type="Proteomes" id="UP001159428"/>
    </source>
</evidence>
<comment type="subcellular location">
    <subcellularLocation>
        <location evidence="1">Cell membrane</location>
        <topology evidence="1">Multi-pass membrane protein</topology>
    </subcellularLocation>
</comment>
<feature type="domain" description="G-protein coupled receptors family 1 profile" evidence="7">
    <location>
        <begin position="357"/>
        <end position="531"/>
    </location>
</feature>
<feature type="transmembrane region" description="Helical" evidence="6">
    <location>
        <begin position="418"/>
        <end position="439"/>
    </location>
</feature>
<evidence type="ECO:0000256" key="3">
    <source>
        <dbReference type="ARBA" id="ARBA00022692"/>
    </source>
</evidence>
<proteinExistence type="predicted"/>
<dbReference type="EMBL" id="CALNXJ010000073">
    <property type="protein sequence ID" value="CAH3159923.1"/>
    <property type="molecule type" value="Genomic_DNA"/>
</dbReference>
<organism evidence="8 9">
    <name type="scientific">Pocillopora meandrina</name>
    <dbReference type="NCBI Taxonomy" id="46732"/>
    <lineage>
        <taxon>Eukaryota</taxon>
        <taxon>Metazoa</taxon>
        <taxon>Cnidaria</taxon>
        <taxon>Anthozoa</taxon>
        <taxon>Hexacorallia</taxon>
        <taxon>Scleractinia</taxon>
        <taxon>Astrocoeniina</taxon>
        <taxon>Pocilloporidae</taxon>
        <taxon>Pocillopora</taxon>
    </lineage>
</organism>
<accession>A0AAU9XY48</accession>
<feature type="transmembrane region" description="Helical" evidence="6">
    <location>
        <begin position="150"/>
        <end position="171"/>
    </location>
</feature>
<evidence type="ECO:0000256" key="2">
    <source>
        <dbReference type="ARBA" id="ARBA00022475"/>
    </source>
</evidence>
<feature type="transmembrane region" description="Helical" evidence="6">
    <location>
        <begin position="486"/>
        <end position="506"/>
    </location>
</feature>
<name>A0AAU9XY48_9CNID</name>
<feature type="transmembrane region" description="Helical" evidence="6">
    <location>
        <begin position="256"/>
        <end position="275"/>
    </location>
</feature>
<dbReference type="PRINTS" id="PR00237">
    <property type="entry name" value="GPCRRHODOPSN"/>
</dbReference>
<dbReference type="AlphaFoldDB" id="A0AAU9XY48"/>
<dbReference type="PROSITE" id="PS50262">
    <property type="entry name" value="G_PROTEIN_RECEP_F1_2"/>
    <property type="match status" value="2"/>
</dbReference>